<name>A0A0E0MLY2_ORYPU</name>
<evidence type="ECO:0000313" key="3">
    <source>
        <dbReference type="Proteomes" id="UP000026962"/>
    </source>
</evidence>
<keyword evidence="3" id="KW-1185">Reference proteome</keyword>
<dbReference type="AlphaFoldDB" id="A0A0E0MLY2"/>
<feature type="region of interest" description="Disordered" evidence="1">
    <location>
        <begin position="137"/>
        <end position="160"/>
    </location>
</feature>
<reference evidence="2" key="2">
    <citation type="submission" date="2018-05" db="EMBL/GenBank/DDBJ databases">
        <title>OpunRS2 (Oryza punctata Reference Sequence Version 2).</title>
        <authorList>
            <person name="Zhang J."/>
            <person name="Kudrna D."/>
            <person name="Lee S."/>
            <person name="Talag J."/>
            <person name="Welchert J."/>
            <person name="Wing R.A."/>
        </authorList>
    </citation>
    <scope>NUCLEOTIDE SEQUENCE [LARGE SCALE GENOMIC DNA]</scope>
</reference>
<proteinExistence type="predicted"/>
<reference evidence="2" key="1">
    <citation type="submission" date="2015-04" db="UniProtKB">
        <authorList>
            <consortium name="EnsemblPlants"/>
        </authorList>
    </citation>
    <scope>IDENTIFICATION</scope>
</reference>
<evidence type="ECO:0000256" key="1">
    <source>
        <dbReference type="SAM" id="MobiDB-lite"/>
    </source>
</evidence>
<dbReference type="OMA" id="DWEFSAQ"/>
<dbReference type="EnsemblPlants" id="OPUNC12G09390.1">
    <property type="protein sequence ID" value="OPUNC12G09390.1"/>
    <property type="gene ID" value="OPUNC12G09390"/>
</dbReference>
<accession>A0A0E0MLY2</accession>
<protein>
    <submittedName>
        <fullName evidence="2">Uncharacterized protein</fullName>
    </submittedName>
</protein>
<evidence type="ECO:0000313" key="2">
    <source>
        <dbReference type="EnsemblPlants" id="OPUNC12G09390.1"/>
    </source>
</evidence>
<sequence>MEALRLEASKTEAKSQRLARDVAKATESAKTACRTLRLAHTDMGARVRGVPGEDASAFEFSEWTQLANGAVSDCATTYGDCSSGCEHIAKFPDYAKGDWEFSAQDVSPTIRAWRKQFWQKDDRSTAKARLLEQLAKTEAVDQDKEPVAERGGGDAQDVTS</sequence>
<dbReference type="Gramene" id="OPUNC12G09390.1">
    <property type="protein sequence ID" value="OPUNC12G09390.1"/>
    <property type="gene ID" value="OPUNC12G09390"/>
</dbReference>
<dbReference type="HOGENOM" id="CLU_1654994_0_0_1"/>
<feature type="compositionally biased region" description="Basic and acidic residues" evidence="1">
    <location>
        <begin position="138"/>
        <end position="152"/>
    </location>
</feature>
<organism evidence="2">
    <name type="scientific">Oryza punctata</name>
    <name type="common">Red rice</name>
    <dbReference type="NCBI Taxonomy" id="4537"/>
    <lineage>
        <taxon>Eukaryota</taxon>
        <taxon>Viridiplantae</taxon>
        <taxon>Streptophyta</taxon>
        <taxon>Embryophyta</taxon>
        <taxon>Tracheophyta</taxon>
        <taxon>Spermatophyta</taxon>
        <taxon>Magnoliopsida</taxon>
        <taxon>Liliopsida</taxon>
        <taxon>Poales</taxon>
        <taxon>Poaceae</taxon>
        <taxon>BOP clade</taxon>
        <taxon>Oryzoideae</taxon>
        <taxon>Oryzeae</taxon>
        <taxon>Oryzinae</taxon>
        <taxon>Oryza</taxon>
    </lineage>
</organism>
<dbReference type="Proteomes" id="UP000026962">
    <property type="component" value="Chromosome 12"/>
</dbReference>